<keyword evidence="5" id="KW-1185">Reference proteome</keyword>
<evidence type="ECO:0000256" key="2">
    <source>
        <dbReference type="ARBA" id="ARBA00038160"/>
    </source>
</evidence>
<dbReference type="PANTHER" id="PTHR11079:SF156">
    <property type="entry name" value="INACTIVE TRNA-SPECIFIC ADENOSINE DEAMINASE-LIKE PROTEIN 3-RELATED"/>
    <property type="match status" value="1"/>
</dbReference>
<keyword evidence="1" id="KW-0819">tRNA processing</keyword>
<dbReference type="Gene3D" id="3.40.140.10">
    <property type="entry name" value="Cytidine Deaminase, domain 2"/>
    <property type="match status" value="1"/>
</dbReference>
<evidence type="ECO:0000313" key="4">
    <source>
        <dbReference type="EMBL" id="ODQ68660.1"/>
    </source>
</evidence>
<dbReference type="PANTHER" id="PTHR11079">
    <property type="entry name" value="CYTOSINE DEAMINASE FAMILY MEMBER"/>
    <property type="match status" value="1"/>
</dbReference>
<evidence type="ECO:0000313" key="5">
    <source>
        <dbReference type="Proteomes" id="UP000095009"/>
    </source>
</evidence>
<sequence length="332" mass="37724">MDKANYIEDCLYEIRSYESYRPIQLLDIWSCRIPAKSSSNVLMYLRDVLPEEVHNLAHIKRLVKCETPDKSSERATGAGTDTDSLYLDLAICSCDTLPEIKAVQEYLTEICKEPIMCKKSVASKYQAQNKEQAAQWSATKCWPIMWRGNVSAMRTCLSKNEVNDIRNYLKKVVEMARDNKQNGELPIATLIVDPSTNRVVSSVADSRKKAGNPLRHSIMDCVASVADRELNRRKYNDVELKKGDDSDRNYLCLGLHVYTTHEPCPMCSMALMHSRVSRLIYIQSSPQVGAIEPVSAAGYNIHWNDQLNWHFDAWKWVGENLGLDEIDGTINP</sequence>
<dbReference type="EMBL" id="KV454406">
    <property type="protein sequence ID" value="ODQ68660.1"/>
    <property type="molecule type" value="Genomic_DNA"/>
</dbReference>
<dbReference type="GO" id="GO:0052717">
    <property type="term" value="F:tRNA-specific adenosine-34 deaminase activity"/>
    <property type="evidence" value="ECO:0007669"/>
    <property type="project" value="TreeGrafter"/>
</dbReference>
<dbReference type="GO" id="GO:0005737">
    <property type="term" value="C:cytoplasm"/>
    <property type="evidence" value="ECO:0007669"/>
    <property type="project" value="TreeGrafter"/>
</dbReference>
<dbReference type="CDD" id="cd01285">
    <property type="entry name" value="nucleoside_deaminase"/>
    <property type="match status" value="1"/>
</dbReference>
<protein>
    <submittedName>
        <fullName evidence="4">Cytidine deaminase-like protein</fullName>
    </submittedName>
</protein>
<dbReference type="Pfam" id="PF00383">
    <property type="entry name" value="dCMP_cyt_deam_1"/>
    <property type="match status" value="1"/>
</dbReference>
<feature type="domain" description="CMP/dCMP-type deaminase" evidence="3">
    <location>
        <begin position="163"/>
        <end position="302"/>
    </location>
</feature>
<proteinExistence type="inferred from homology"/>
<dbReference type="STRING" id="857566.A0A1E3PTK2"/>
<name>A0A1E3PTK2_9ASCO</name>
<dbReference type="PROSITE" id="PS51747">
    <property type="entry name" value="CYT_DCMP_DEAMINASES_2"/>
    <property type="match status" value="1"/>
</dbReference>
<dbReference type="OrthoDB" id="3180714at2759"/>
<evidence type="ECO:0000259" key="3">
    <source>
        <dbReference type="PROSITE" id="PS51747"/>
    </source>
</evidence>
<organism evidence="4 5">
    <name type="scientific">Nadsonia fulvescens var. elongata DSM 6958</name>
    <dbReference type="NCBI Taxonomy" id="857566"/>
    <lineage>
        <taxon>Eukaryota</taxon>
        <taxon>Fungi</taxon>
        <taxon>Dikarya</taxon>
        <taxon>Ascomycota</taxon>
        <taxon>Saccharomycotina</taxon>
        <taxon>Dipodascomycetes</taxon>
        <taxon>Dipodascales</taxon>
        <taxon>Dipodascales incertae sedis</taxon>
        <taxon>Nadsonia</taxon>
    </lineage>
</organism>
<reference evidence="4 5" key="1">
    <citation type="journal article" date="2016" name="Proc. Natl. Acad. Sci. U.S.A.">
        <title>Comparative genomics of biotechnologically important yeasts.</title>
        <authorList>
            <person name="Riley R."/>
            <person name="Haridas S."/>
            <person name="Wolfe K.H."/>
            <person name="Lopes M.R."/>
            <person name="Hittinger C.T."/>
            <person name="Goeker M."/>
            <person name="Salamov A.A."/>
            <person name="Wisecaver J.H."/>
            <person name="Long T.M."/>
            <person name="Calvey C.H."/>
            <person name="Aerts A.L."/>
            <person name="Barry K.W."/>
            <person name="Choi C."/>
            <person name="Clum A."/>
            <person name="Coughlan A.Y."/>
            <person name="Deshpande S."/>
            <person name="Douglass A.P."/>
            <person name="Hanson S.J."/>
            <person name="Klenk H.-P."/>
            <person name="LaButti K.M."/>
            <person name="Lapidus A."/>
            <person name="Lindquist E.A."/>
            <person name="Lipzen A.M."/>
            <person name="Meier-Kolthoff J.P."/>
            <person name="Ohm R.A."/>
            <person name="Otillar R.P."/>
            <person name="Pangilinan J.L."/>
            <person name="Peng Y."/>
            <person name="Rokas A."/>
            <person name="Rosa C.A."/>
            <person name="Scheuner C."/>
            <person name="Sibirny A.A."/>
            <person name="Slot J.C."/>
            <person name="Stielow J.B."/>
            <person name="Sun H."/>
            <person name="Kurtzman C.P."/>
            <person name="Blackwell M."/>
            <person name="Grigoriev I.V."/>
            <person name="Jeffries T.W."/>
        </authorList>
    </citation>
    <scope>NUCLEOTIDE SEQUENCE [LARGE SCALE GENOMIC DNA]</scope>
    <source>
        <strain evidence="4 5">DSM 6958</strain>
    </source>
</reference>
<accession>A0A1E3PTK2</accession>
<dbReference type="InterPro" id="IPR016193">
    <property type="entry name" value="Cytidine_deaminase-like"/>
</dbReference>
<dbReference type="AlphaFoldDB" id="A0A1E3PTK2"/>
<comment type="similarity">
    <text evidence="2">Belongs to the cytidine and deoxycytidylate deaminase family. ADAT3 subfamily.</text>
</comment>
<evidence type="ECO:0000256" key="1">
    <source>
        <dbReference type="ARBA" id="ARBA00022694"/>
    </source>
</evidence>
<gene>
    <name evidence="4" type="ORF">NADFUDRAFT_19251</name>
</gene>
<dbReference type="GO" id="GO:0005634">
    <property type="term" value="C:nucleus"/>
    <property type="evidence" value="ECO:0007669"/>
    <property type="project" value="TreeGrafter"/>
</dbReference>
<dbReference type="Proteomes" id="UP000095009">
    <property type="component" value="Unassembled WGS sequence"/>
</dbReference>
<dbReference type="SUPFAM" id="SSF53927">
    <property type="entry name" value="Cytidine deaminase-like"/>
    <property type="match status" value="1"/>
</dbReference>
<dbReference type="GO" id="GO:0008033">
    <property type="term" value="P:tRNA processing"/>
    <property type="evidence" value="ECO:0007669"/>
    <property type="project" value="UniProtKB-KW"/>
</dbReference>
<dbReference type="InterPro" id="IPR002125">
    <property type="entry name" value="CMP_dCMP_dom"/>
</dbReference>